<feature type="chain" id="PRO_5002175886" evidence="1">
    <location>
        <begin position="36"/>
        <end position="211"/>
    </location>
</feature>
<keyword evidence="3" id="KW-1185">Reference proteome</keyword>
<proteinExistence type="predicted"/>
<accession>A0A0C3C1S7</accession>
<evidence type="ECO:0000256" key="1">
    <source>
        <dbReference type="SAM" id="SignalP"/>
    </source>
</evidence>
<evidence type="ECO:0000313" key="3">
    <source>
        <dbReference type="Proteomes" id="UP000053424"/>
    </source>
</evidence>
<feature type="signal peptide" evidence="1">
    <location>
        <begin position="1"/>
        <end position="35"/>
    </location>
</feature>
<sequence>MASPGPGRHGTATVISHTVAALCQLLLNIVPLIESPFPPTSAQLEAAFNALFSVLQDIPVMATVNANNYPRTPSPLFSTSLRLPEFGEQGDIPFIIDTPTADLGHSAEYSPFIAAAPDSPFATNMSSCIAATPDSLLTTNMADSGYEEPGWEFTSFEDIADNSPPGRPPSPVLPVHPSTCDCPPPNGHMSMGIKWWPCVGGLASSSSPENL</sequence>
<dbReference type="AlphaFoldDB" id="A0A0C3C1S7"/>
<gene>
    <name evidence="2" type="ORF">M413DRAFT_30327</name>
</gene>
<reference evidence="3" key="2">
    <citation type="submission" date="2015-01" db="EMBL/GenBank/DDBJ databases">
        <title>Evolutionary Origins and Diversification of the Mycorrhizal Mutualists.</title>
        <authorList>
            <consortium name="DOE Joint Genome Institute"/>
            <consortium name="Mycorrhizal Genomics Consortium"/>
            <person name="Kohler A."/>
            <person name="Kuo A."/>
            <person name="Nagy L.G."/>
            <person name="Floudas D."/>
            <person name="Copeland A."/>
            <person name="Barry K.W."/>
            <person name="Cichocki N."/>
            <person name="Veneault-Fourrey C."/>
            <person name="LaButti K."/>
            <person name="Lindquist E.A."/>
            <person name="Lipzen A."/>
            <person name="Lundell T."/>
            <person name="Morin E."/>
            <person name="Murat C."/>
            <person name="Riley R."/>
            <person name="Ohm R."/>
            <person name="Sun H."/>
            <person name="Tunlid A."/>
            <person name="Henrissat B."/>
            <person name="Grigoriev I.V."/>
            <person name="Hibbett D.S."/>
            <person name="Martin F."/>
        </authorList>
    </citation>
    <scope>NUCLEOTIDE SEQUENCE [LARGE SCALE GENOMIC DNA]</scope>
    <source>
        <strain evidence="3">h7</strain>
    </source>
</reference>
<reference evidence="2 3" key="1">
    <citation type="submission" date="2014-04" db="EMBL/GenBank/DDBJ databases">
        <authorList>
            <consortium name="DOE Joint Genome Institute"/>
            <person name="Kuo A."/>
            <person name="Gay G."/>
            <person name="Dore J."/>
            <person name="Kohler A."/>
            <person name="Nagy L.G."/>
            <person name="Floudas D."/>
            <person name="Copeland A."/>
            <person name="Barry K.W."/>
            <person name="Cichocki N."/>
            <person name="Veneault-Fourrey C."/>
            <person name="LaButti K."/>
            <person name="Lindquist E.A."/>
            <person name="Lipzen A."/>
            <person name="Lundell T."/>
            <person name="Morin E."/>
            <person name="Murat C."/>
            <person name="Sun H."/>
            <person name="Tunlid A."/>
            <person name="Henrissat B."/>
            <person name="Grigoriev I.V."/>
            <person name="Hibbett D.S."/>
            <person name="Martin F."/>
            <person name="Nordberg H.P."/>
            <person name="Cantor M.N."/>
            <person name="Hua S.X."/>
        </authorList>
    </citation>
    <scope>NUCLEOTIDE SEQUENCE [LARGE SCALE GENOMIC DNA]</scope>
    <source>
        <strain evidence="3">h7</strain>
    </source>
</reference>
<dbReference type="EMBL" id="KN831792">
    <property type="protein sequence ID" value="KIM38194.1"/>
    <property type="molecule type" value="Genomic_DNA"/>
</dbReference>
<dbReference type="HOGENOM" id="CLU_1305002_0_0_1"/>
<evidence type="ECO:0000313" key="2">
    <source>
        <dbReference type="EMBL" id="KIM38194.1"/>
    </source>
</evidence>
<protein>
    <submittedName>
        <fullName evidence="2">Uncharacterized protein</fullName>
    </submittedName>
</protein>
<dbReference type="Proteomes" id="UP000053424">
    <property type="component" value="Unassembled WGS sequence"/>
</dbReference>
<name>A0A0C3C1S7_HEBCY</name>
<keyword evidence="1" id="KW-0732">Signal</keyword>
<organism evidence="2 3">
    <name type="scientific">Hebeloma cylindrosporum</name>
    <dbReference type="NCBI Taxonomy" id="76867"/>
    <lineage>
        <taxon>Eukaryota</taxon>
        <taxon>Fungi</taxon>
        <taxon>Dikarya</taxon>
        <taxon>Basidiomycota</taxon>
        <taxon>Agaricomycotina</taxon>
        <taxon>Agaricomycetes</taxon>
        <taxon>Agaricomycetidae</taxon>
        <taxon>Agaricales</taxon>
        <taxon>Agaricineae</taxon>
        <taxon>Hymenogastraceae</taxon>
        <taxon>Hebeloma</taxon>
    </lineage>
</organism>